<dbReference type="SUPFAM" id="SSF48452">
    <property type="entry name" value="TPR-like"/>
    <property type="match status" value="1"/>
</dbReference>
<feature type="repeat" description="TPR" evidence="3">
    <location>
        <begin position="331"/>
        <end position="364"/>
    </location>
</feature>
<dbReference type="AlphaFoldDB" id="A0AAW0QVD3"/>
<dbReference type="PROSITE" id="PS50076">
    <property type="entry name" value="DNAJ_2"/>
    <property type="match status" value="1"/>
</dbReference>
<dbReference type="FunFam" id="1.10.287.110:FF:000055">
    <property type="entry name" value="DnaJ subfamily C member 7"/>
    <property type="match status" value="1"/>
</dbReference>
<dbReference type="InterPro" id="IPR013105">
    <property type="entry name" value="TPR_2"/>
</dbReference>
<feature type="compositionally biased region" description="Low complexity" evidence="4">
    <location>
        <begin position="1"/>
        <end position="16"/>
    </location>
</feature>
<dbReference type="Pfam" id="PF00515">
    <property type="entry name" value="TPR_1"/>
    <property type="match status" value="2"/>
</dbReference>
<feature type="region of interest" description="Disordered" evidence="4">
    <location>
        <begin position="123"/>
        <end position="159"/>
    </location>
</feature>
<evidence type="ECO:0000256" key="2">
    <source>
        <dbReference type="ARBA" id="ARBA00022803"/>
    </source>
</evidence>
<accession>A0AAW0QVD3</accession>
<dbReference type="PRINTS" id="PR00625">
    <property type="entry name" value="JDOMAIN"/>
</dbReference>
<feature type="region of interest" description="Disordered" evidence="4">
    <location>
        <begin position="1"/>
        <end position="110"/>
    </location>
</feature>
<dbReference type="InterPro" id="IPR001623">
    <property type="entry name" value="DnaJ_domain"/>
</dbReference>
<feature type="domain" description="J" evidence="5">
    <location>
        <begin position="503"/>
        <end position="568"/>
    </location>
</feature>
<feature type="compositionally biased region" description="Low complexity" evidence="4">
    <location>
        <begin position="77"/>
        <end position="93"/>
    </location>
</feature>
<feature type="compositionally biased region" description="Basic and acidic residues" evidence="4">
    <location>
        <begin position="125"/>
        <end position="136"/>
    </location>
</feature>
<evidence type="ECO:0000256" key="3">
    <source>
        <dbReference type="PROSITE-ProRule" id="PRU00339"/>
    </source>
</evidence>
<dbReference type="SUPFAM" id="SSF46565">
    <property type="entry name" value="Chaperone J-domain"/>
    <property type="match status" value="1"/>
</dbReference>
<dbReference type="EMBL" id="JAQQWP010000006">
    <property type="protein sequence ID" value="KAK8114369.1"/>
    <property type="molecule type" value="Genomic_DNA"/>
</dbReference>
<dbReference type="InterPro" id="IPR018253">
    <property type="entry name" value="DnaJ_domain_CS"/>
</dbReference>
<feature type="repeat" description="TPR" evidence="3">
    <location>
        <begin position="172"/>
        <end position="205"/>
    </location>
</feature>
<keyword evidence="7" id="KW-1185">Reference proteome</keyword>
<dbReference type="InterPro" id="IPR011990">
    <property type="entry name" value="TPR-like_helical_dom_sf"/>
</dbReference>
<dbReference type="CDD" id="cd06257">
    <property type="entry name" value="DnaJ"/>
    <property type="match status" value="1"/>
</dbReference>
<comment type="caution">
    <text evidence="6">The sequence shown here is derived from an EMBL/GenBank/DDBJ whole genome shotgun (WGS) entry which is preliminary data.</text>
</comment>
<feature type="compositionally biased region" description="Basic and acidic residues" evidence="4">
    <location>
        <begin position="21"/>
        <end position="30"/>
    </location>
</feature>
<dbReference type="PROSITE" id="PS50005">
    <property type="entry name" value="TPR"/>
    <property type="match status" value="5"/>
</dbReference>
<protein>
    <submittedName>
        <fullName evidence="6">Tetratricopeptide</fullName>
    </submittedName>
</protein>
<evidence type="ECO:0000259" key="5">
    <source>
        <dbReference type="PROSITE" id="PS50076"/>
    </source>
</evidence>
<dbReference type="Proteomes" id="UP001392437">
    <property type="component" value="Unassembled WGS sequence"/>
</dbReference>
<dbReference type="PANTHER" id="PTHR44200:SF1">
    <property type="entry name" value="DNAJ HOMOLOG SUBFAMILY C MEMBER 7"/>
    <property type="match status" value="1"/>
</dbReference>
<evidence type="ECO:0000313" key="7">
    <source>
        <dbReference type="Proteomes" id="UP001392437"/>
    </source>
</evidence>
<dbReference type="InterPro" id="IPR019734">
    <property type="entry name" value="TPR_rpt"/>
</dbReference>
<feature type="repeat" description="TPR" evidence="3">
    <location>
        <begin position="377"/>
        <end position="410"/>
    </location>
</feature>
<dbReference type="PROSITE" id="PS00636">
    <property type="entry name" value="DNAJ_1"/>
    <property type="match status" value="1"/>
</dbReference>
<evidence type="ECO:0000256" key="4">
    <source>
        <dbReference type="SAM" id="MobiDB-lite"/>
    </source>
</evidence>
<keyword evidence="2 3" id="KW-0802">TPR repeat</keyword>
<evidence type="ECO:0000256" key="1">
    <source>
        <dbReference type="ARBA" id="ARBA00022737"/>
    </source>
</evidence>
<dbReference type="InterPro" id="IPR052758">
    <property type="entry name" value="SRC_co-chaperone"/>
</dbReference>
<organism evidence="6 7">
    <name type="scientific">Apiospora kogelbergensis</name>
    <dbReference type="NCBI Taxonomy" id="1337665"/>
    <lineage>
        <taxon>Eukaryota</taxon>
        <taxon>Fungi</taxon>
        <taxon>Dikarya</taxon>
        <taxon>Ascomycota</taxon>
        <taxon>Pezizomycotina</taxon>
        <taxon>Sordariomycetes</taxon>
        <taxon>Xylariomycetidae</taxon>
        <taxon>Amphisphaeriales</taxon>
        <taxon>Apiosporaceae</taxon>
        <taxon>Apiospora</taxon>
    </lineage>
</organism>
<dbReference type="PANTHER" id="PTHR44200">
    <property type="entry name" value="DNAJ HOMOLOG SUBFAMILY C MEMBER 7"/>
    <property type="match status" value="1"/>
</dbReference>
<gene>
    <name evidence="6" type="ORF">PG999_006438</name>
</gene>
<dbReference type="PROSITE" id="PS50293">
    <property type="entry name" value="TPR_REGION"/>
    <property type="match status" value="1"/>
</dbReference>
<keyword evidence="1" id="KW-0677">Repeat</keyword>
<dbReference type="Pfam" id="PF00226">
    <property type="entry name" value="DnaJ"/>
    <property type="match status" value="1"/>
</dbReference>
<name>A0AAW0QVD3_9PEZI</name>
<dbReference type="SMART" id="SM00271">
    <property type="entry name" value="DnaJ"/>
    <property type="match status" value="1"/>
</dbReference>
<dbReference type="Gene3D" id="1.25.40.10">
    <property type="entry name" value="Tetratricopeptide repeat domain"/>
    <property type="match status" value="1"/>
</dbReference>
<evidence type="ECO:0000313" key="6">
    <source>
        <dbReference type="EMBL" id="KAK8114369.1"/>
    </source>
</evidence>
<feature type="repeat" description="TPR" evidence="3">
    <location>
        <begin position="206"/>
        <end position="239"/>
    </location>
</feature>
<dbReference type="SMART" id="SM00028">
    <property type="entry name" value="TPR"/>
    <property type="match status" value="6"/>
</dbReference>
<reference evidence="6 7" key="1">
    <citation type="submission" date="2023-01" db="EMBL/GenBank/DDBJ databases">
        <title>Analysis of 21 Apiospora genomes using comparative genomics revels a genus with tremendous synthesis potential of carbohydrate active enzymes and secondary metabolites.</title>
        <authorList>
            <person name="Sorensen T."/>
        </authorList>
    </citation>
    <scope>NUCLEOTIDE SEQUENCE [LARGE SCALE GENOMIC DNA]</scope>
    <source>
        <strain evidence="6 7">CBS 117206</strain>
    </source>
</reference>
<sequence length="638" mass="69665">MKGLFSSKKPSASPSPTKKHATGENDENRSPHAHRSRADSSSPIKSAPQAKPVGRKPVRPASPAQKDSAPPPPYTASARSRSSRSFGSSSSSSRRNKIDPNTHPLNLHPDEYKRLSALSAMSDRSSFDKMDVDREASAAPPSSPPTQPQPAAGKPKFTVPLNIPTNTNEDEAESYKAAGNKFFKEKDYRNAIIQYSRAVELIPTSATFLSNRAAAYMSNGQYEAALEDCNRAVDRDPTNAKFLLRLAHMAPAKEMSLHIKAAQDALNNGTSGSMVLHALDQAEKLLGVGAFKPRKWQLMRGAAHLKIGGINSLGEAQNVAMSLLRYNSQDPEALVLRGRALYAQGDNDKAIQHFRKALSCDPDFRDAVKWLRTVQKLDRMKEEGNTDYKAGRWQAAFDKYSSALEVDPANRGTNAKLLQNRALCRLKLKQYNEAVADCDRAVSLDPQYIKARKTKANALGQADRWEDAVREWKSIQEMDPEDRTIPKEVRKAELELKKSQRKDYYKILNVEKSADDNQIKKAYRKLAIVHHPDKNPGDDAAAERFKDIGEAYETLSDPQKRARYDSGEDLVDPSDMFSGGGGMGGMGGGMGGIDPEILFSMMNGGGSFGGGEGFGGARFSAGGGGRRPGGFPGGFQFG</sequence>
<dbReference type="Gene3D" id="1.10.287.110">
    <property type="entry name" value="DnaJ domain"/>
    <property type="match status" value="1"/>
</dbReference>
<dbReference type="Pfam" id="PF07719">
    <property type="entry name" value="TPR_2"/>
    <property type="match status" value="1"/>
</dbReference>
<dbReference type="InterPro" id="IPR036869">
    <property type="entry name" value="J_dom_sf"/>
</dbReference>
<feature type="repeat" description="TPR" evidence="3">
    <location>
        <begin position="415"/>
        <end position="448"/>
    </location>
</feature>
<proteinExistence type="predicted"/>